<reference evidence="4 5" key="1">
    <citation type="submission" date="2022-09" db="EMBL/GenBank/DDBJ databases">
        <authorList>
            <person name="Palmer J.M."/>
        </authorList>
    </citation>
    <scope>NUCLEOTIDE SEQUENCE [LARGE SCALE GENOMIC DNA]</scope>
    <source>
        <strain evidence="4 5">DSM 7382</strain>
    </source>
</reference>
<dbReference type="Gene3D" id="3.40.50.980">
    <property type="match status" value="1"/>
</dbReference>
<evidence type="ECO:0000313" key="5">
    <source>
        <dbReference type="Proteomes" id="UP001385951"/>
    </source>
</evidence>
<dbReference type="GO" id="GO:0005783">
    <property type="term" value="C:endoplasmic reticulum"/>
    <property type="evidence" value="ECO:0007669"/>
    <property type="project" value="TreeGrafter"/>
</dbReference>
<comment type="caution">
    <text evidence="4">The sequence shown here is derived from an EMBL/GenBank/DDBJ whole genome shotgun (WGS) entry which is preliminary data.</text>
</comment>
<keyword evidence="2" id="KW-0067">ATP-binding</keyword>
<dbReference type="AlphaFoldDB" id="A0AAW0FFG7"/>
<evidence type="ECO:0000259" key="3">
    <source>
        <dbReference type="Pfam" id="PF00501"/>
    </source>
</evidence>
<dbReference type="EMBL" id="JASBNA010000079">
    <property type="protein sequence ID" value="KAK7677972.1"/>
    <property type="molecule type" value="Genomic_DNA"/>
</dbReference>
<protein>
    <recommendedName>
        <fullName evidence="3">AMP-dependent synthetase/ligase domain-containing protein</fullName>
    </recommendedName>
</protein>
<accession>A0AAW0FFG7</accession>
<proteinExistence type="predicted"/>
<dbReference type="GO" id="GO:0016020">
    <property type="term" value="C:membrane"/>
    <property type="evidence" value="ECO:0007669"/>
    <property type="project" value="TreeGrafter"/>
</dbReference>
<dbReference type="GO" id="GO:0005524">
    <property type="term" value="F:ATP binding"/>
    <property type="evidence" value="ECO:0007669"/>
    <property type="project" value="UniProtKB-KW"/>
</dbReference>
<dbReference type="PANTHER" id="PTHR43272:SF33">
    <property type="entry name" value="AMP-BINDING DOMAIN-CONTAINING PROTEIN-RELATED"/>
    <property type="match status" value="1"/>
</dbReference>
<dbReference type="Gene3D" id="2.30.38.10">
    <property type="entry name" value="Luciferase, Domain 3"/>
    <property type="match status" value="1"/>
</dbReference>
<dbReference type="InterPro" id="IPR000873">
    <property type="entry name" value="AMP-dep_synth/lig_dom"/>
</dbReference>
<evidence type="ECO:0000256" key="1">
    <source>
        <dbReference type="ARBA" id="ARBA00022741"/>
    </source>
</evidence>
<keyword evidence="5" id="KW-1185">Reference proteome</keyword>
<sequence length="131" mass="14749">MSQGYGLTESFAGICCSLTYDANPGSCGPISVTTEMRLREIPEMGYHANDEGGPRGELLLRGAQIFTHYYKDPEETRKSIDDQGWFYTGDIAKVDAETGLEKNVITPTLKIKRPIASKFFAKEFEQFVYYK</sequence>
<dbReference type="PANTHER" id="PTHR43272">
    <property type="entry name" value="LONG-CHAIN-FATTY-ACID--COA LIGASE"/>
    <property type="match status" value="1"/>
</dbReference>
<evidence type="ECO:0000256" key="2">
    <source>
        <dbReference type="ARBA" id="ARBA00022840"/>
    </source>
</evidence>
<dbReference type="Pfam" id="PF00501">
    <property type="entry name" value="AMP-binding"/>
    <property type="match status" value="1"/>
</dbReference>
<dbReference type="GO" id="GO:0004467">
    <property type="term" value="F:long-chain fatty acid-CoA ligase activity"/>
    <property type="evidence" value="ECO:0007669"/>
    <property type="project" value="TreeGrafter"/>
</dbReference>
<name>A0AAW0FFG7_9APHY</name>
<feature type="domain" description="AMP-dependent synthetase/ligase" evidence="3">
    <location>
        <begin position="2"/>
        <end position="70"/>
    </location>
</feature>
<keyword evidence="1" id="KW-0547">Nucleotide-binding</keyword>
<organism evidence="4 5">
    <name type="scientific">Cerrena zonata</name>
    <dbReference type="NCBI Taxonomy" id="2478898"/>
    <lineage>
        <taxon>Eukaryota</taxon>
        <taxon>Fungi</taxon>
        <taxon>Dikarya</taxon>
        <taxon>Basidiomycota</taxon>
        <taxon>Agaricomycotina</taxon>
        <taxon>Agaricomycetes</taxon>
        <taxon>Polyporales</taxon>
        <taxon>Cerrenaceae</taxon>
        <taxon>Cerrena</taxon>
    </lineage>
</organism>
<gene>
    <name evidence="4" type="ORF">QCA50_019054</name>
</gene>
<evidence type="ECO:0000313" key="4">
    <source>
        <dbReference type="EMBL" id="KAK7677972.1"/>
    </source>
</evidence>
<dbReference type="Proteomes" id="UP001385951">
    <property type="component" value="Unassembled WGS sequence"/>
</dbReference>
<dbReference type="SUPFAM" id="SSF56801">
    <property type="entry name" value="Acetyl-CoA synthetase-like"/>
    <property type="match status" value="1"/>
</dbReference>